<dbReference type="PROSITE" id="PS50125">
    <property type="entry name" value="GUANYLATE_CYCLASE_2"/>
    <property type="match status" value="1"/>
</dbReference>
<dbReference type="Proteomes" id="UP000780875">
    <property type="component" value="Unassembled WGS sequence"/>
</dbReference>
<protein>
    <submittedName>
        <fullName evidence="4">AAA family ATPase</fullName>
    </submittedName>
</protein>
<dbReference type="Gene3D" id="3.40.50.300">
    <property type="entry name" value="P-loop containing nucleotide triphosphate hydrolases"/>
    <property type="match status" value="1"/>
</dbReference>
<dbReference type="SMART" id="SM00044">
    <property type="entry name" value="CYCc"/>
    <property type="match status" value="1"/>
</dbReference>
<dbReference type="SUPFAM" id="SSF55073">
    <property type="entry name" value="Nucleotide cyclase"/>
    <property type="match status" value="1"/>
</dbReference>
<dbReference type="InterPro" id="IPR029787">
    <property type="entry name" value="Nucleotide_cyclase"/>
</dbReference>
<evidence type="ECO:0000256" key="1">
    <source>
        <dbReference type="ARBA" id="ARBA00022741"/>
    </source>
</evidence>
<dbReference type="CDD" id="cd07302">
    <property type="entry name" value="CHD"/>
    <property type="match status" value="1"/>
</dbReference>
<dbReference type="PANTHER" id="PTHR16305">
    <property type="entry name" value="TESTICULAR SOLUBLE ADENYLYL CYCLASE"/>
    <property type="match status" value="1"/>
</dbReference>
<dbReference type="InterPro" id="IPR001054">
    <property type="entry name" value="A/G_cyclase"/>
</dbReference>
<name>A0ABS7UHX5_9ACTN</name>
<comment type="caution">
    <text evidence="4">The sequence shown here is derived from an EMBL/GenBank/DDBJ whole genome shotgun (WGS) entry which is preliminary data.</text>
</comment>
<evidence type="ECO:0000313" key="5">
    <source>
        <dbReference type="Proteomes" id="UP000780875"/>
    </source>
</evidence>
<dbReference type="Gene3D" id="3.30.70.1230">
    <property type="entry name" value="Nucleotide cyclase"/>
    <property type="match status" value="1"/>
</dbReference>
<proteinExistence type="predicted"/>
<dbReference type="SUPFAM" id="SSF52540">
    <property type="entry name" value="P-loop containing nucleoside triphosphate hydrolases"/>
    <property type="match status" value="1"/>
</dbReference>
<dbReference type="EMBL" id="JAIQZJ010000013">
    <property type="protein sequence ID" value="MBZ5740271.1"/>
    <property type="molecule type" value="Genomic_DNA"/>
</dbReference>
<evidence type="ECO:0000259" key="3">
    <source>
        <dbReference type="PROSITE" id="PS50125"/>
    </source>
</evidence>
<dbReference type="Pfam" id="PF00211">
    <property type="entry name" value="Guanylate_cyc"/>
    <property type="match status" value="1"/>
</dbReference>
<evidence type="ECO:0000256" key="2">
    <source>
        <dbReference type="ARBA" id="ARBA00022840"/>
    </source>
</evidence>
<evidence type="ECO:0000313" key="4">
    <source>
        <dbReference type="EMBL" id="MBZ5740271.1"/>
    </source>
</evidence>
<dbReference type="PANTHER" id="PTHR16305:SF28">
    <property type="entry name" value="GUANYLATE CYCLASE DOMAIN-CONTAINING PROTEIN"/>
    <property type="match status" value="1"/>
</dbReference>
<keyword evidence="5" id="KW-1185">Reference proteome</keyword>
<keyword evidence="1" id="KW-0547">Nucleotide-binding</keyword>
<keyword evidence="2" id="KW-0067">ATP-binding</keyword>
<dbReference type="Pfam" id="PF13240">
    <property type="entry name" value="Zn_Ribbon_1"/>
    <property type="match status" value="1"/>
</dbReference>
<dbReference type="Pfam" id="PF13191">
    <property type="entry name" value="AAA_16"/>
    <property type="match status" value="1"/>
</dbReference>
<reference evidence="4 5" key="1">
    <citation type="submission" date="2021-09" db="EMBL/GenBank/DDBJ databases">
        <title>Whole genome sequence of Nocardioides sp. GBK3QG-3.</title>
        <authorList>
            <person name="Tuo L."/>
        </authorList>
    </citation>
    <scope>NUCLEOTIDE SEQUENCE [LARGE SCALE GENOMIC DNA]</scope>
    <source>
        <strain evidence="4 5">GBK3QG-3</strain>
    </source>
</reference>
<gene>
    <name evidence="4" type="ORF">K8U61_19000</name>
</gene>
<dbReference type="InterPro" id="IPR026870">
    <property type="entry name" value="Zinc_ribbon_dom"/>
</dbReference>
<dbReference type="RefSeq" id="WP_224124633.1">
    <property type="nucleotide sequence ID" value="NZ_JAIQZJ010000013.1"/>
</dbReference>
<sequence length="1051" mass="112478">MVCASCGEALPANAKFCLECGTPVAADSGREVRKTVTLLFTDVTGSTAMGESLDPEAYRGVMGRYFDVAREAVERHGGTVEKFVGDAVLAVFGVPEVREDDALRAVRAAHELNAAVAELSTELQASHGVALTIRTGVNTGSVVAGTARAGGSFATGDAVNTAARLEQAAGAGEVLLGEQTWQLVRDAVDAEPVAPVEAKGKSEPVPAYRLLTIRDADAGRSRRLDDPLVGRDRETRALDDALERTLASGRSHLVTVVGAPGIGKTRLVGEFVARVGDRADVVSGRCLSYGQGITYYPIVGVIRSALRLGGTESDEVVRHALTRAMAEATDADGVADTLLPLLGGGGEPRGHDDTFWAVRRLLEQLAQRRPLVVTVDDLHWAEPTLLELLEQVREEVADLPLLLICGARPELLEEHPEWGHGSLDSLTFGLDPFGAAEVRDRVETILAGPAPDELVATVTEWSGGNPLFVEEIVAHLVEEGHLRFTDRWETTGDIGRVRVPPTVSALLAARLDRLPSDERDLLGRVSVIGQSFIAAEAVELLDPDQRPATAALLTQLARRDLLRRVRDGAGDAWAFRHITIRDTAYDALPKALRAELHERFADAVASAAAAGETGAERSAFVAHHLAEALRLRTELAAHDAALAPLRARTAVALGRAGLDAQDRDDPDAATALLHQAAAVRHPDPAVRRDLLLDLITVQLAVSRAREASETLAELDRETEGVAPLDLATRDACALIIDLSVSDEIDPVRAIEVGERLEGMARDAGDDRRALVGLITLSTAYSMAALWSPAMTVAERLLASGSPASVRLGHLQRGGAALHGSTPLSRLRDYYPVRTDSPTGRYWSAMIEAIGMAGPLPEEAGPAIAVATLRSEEAGELATFLVGTSYARHLVGDLDGAIDHYGRAVEKLFADGEGAIASTYIGERSMVRLLRGDDVDEIAQEQVVAHRHTSPYDGASVSLNAVVACAVAVHAGDLGEAREQAALALRVVDTTENIWHQAEVRLHVSALARTTGDRAEERRLLSEARDLFRAKEIAYWARWCEERLAELDRDTP</sequence>
<dbReference type="InterPro" id="IPR041664">
    <property type="entry name" value="AAA_16"/>
</dbReference>
<dbReference type="InterPro" id="IPR027417">
    <property type="entry name" value="P-loop_NTPase"/>
</dbReference>
<accession>A0ABS7UHX5</accession>
<organism evidence="4 5">
    <name type="scientific">Nocardioides mangrovi</name>
    <dbReference type="NCBI Taxonomy" id="2874580"/>
    <lineage>
        <taxon>Bacteria</taxon>
        <taxon>Bacillati</taxon>
        <taxon>Actinomycetota</taxon>
        <taxon>Actinomycetes</taxon>
        <taxon>Propionibacteriales</taxon>
        <taxon>Nocardioidaceae</taxon>
        <taxon>Nocardioides</taxon>
    </lineage>
</organism>
<feature type="domain" description="Guanylate cyclase" evidence="3">
    <location>
        <begin position="37"/>
        <end position="166"/>
    </location>
</feature>